<reference evidence="4" key="1">
    <citation type="thesis" date="2020" institute="ProQuest LLC" country="789 East Eisenhower Parkway, Ann Arbor, MI, USA">
        <title>Comparative Genomics and Chromosome Evolution.</title>
        <authorList>
            <person name="Mudd A.B."/>
        </authorList>
    </citation>
    <scope>NUCLEOTIDE SEQUENCE</scope>
    <source>
        <strain evidence="4">237g6f4</strain>
        <tissue evidence="4">Blood</tissue>
    </source>
</reference>
<feature type="compositionally biased region" description="Polar residues" evidence="1">
    <location>
        <begin position="1447"/>
        <end position="1459"/>
    </location>
</feature>
<dbReference type="Pfam" id="PF24630">
    <property type="entry name" value="PIN_TASOR"/>
    <property type="match status" value="1"/>
</dbReference>
<keyword evidence="5" id="KW-1185">Reference proteome</keyword>
<evidence type="ECO:0000313" key="4">
    <source>
        <dbReference type="EMBL" id="KAG8576829.1"/>
    </source>
</evidence>
<comment type="caution">
    <text evidence="4">The sequence shown here is derived from an EMBL/GenBank/DDBJ whole genome shotgun (WGS) entry which is preliminary data.</text>
</comment>
<evidence type="ECO:0008006" key="6">
    <source>
        <dbReference type="Google" id="ProtNLM"/>
    </source>
</evidence>
<dbReference type="GO" id="GO:0005654">
    <property type="term" value="C:nucleoplasm"/>
    <property type="evidence" value="ECO:0007669"/>
    <property type="project" value="TreeGrafter"/>
</dbReference>
<evidence type="ECO:0000259" key="2">
    <source>
        <dbReference type="Pfam" id="PF23314"/>
    </source>
</evidence>
<feature type="compositionally biased region" description="Basic and acidic residues" evidence="1">
    <location>
        <begin position="1356"/>
        <end position="1370"/>
    </location>
</feature>
<evidence type="ECO:0000256" key="1">
    <source>
        <dbReference type="SAM" id="MobiDB-lite"/>
    </source>
</evidence>
<feature type="region of interest" description="Disordered" evidence="1">
    <location>
        <begin position="1342"/>
        <end position="1372"/>
    </location>
</feature>
<feature type="region of interest" description="Disordered" evidence="1">
    <location>
        <begin position="1445"/>
        <end position="1479"/>
    </location>
</feature>
<dbReference type="Pfam" id="PF23314">
    <property type="entry name" value="TASOR_alpha-beta"/>
    <property type="match status" value="1"/>
</dbReference>
<feature type="region of interest" description="Disordered" evidence="1">
    <location>
        <begin position="473"/>
        <end position="499"/>
    </location>
</feature>
<dbReference type="InterPro" id="IPR056242">
    <property type="entry name" value="PIN_TASOR"/>
</dbReference>
<organism evidence="4 5">
    <name type="scientific">Engystomops pustulosus</name>
    <name type="common">Tungara frog</name>
    <name type="synonym">Physalaemus pustulosus</name>
    <dbReference type="NCBI Taxonomy" id="76066"/>
    <lineage>
        <taxon>Eukaryota</taxon>
        <taxon>Metazoa</taxon>
        <taxon>Chordata</taxon>
        <taxon>Craniata</taxon>
        <taxon>Vertebrata</taxon>
        <taxon>Euteleostomi</taxon>
        <taxon>Amphibia</taxon>
        <taxon>Batrachia</taxon>
        <taxon>Anura</taxon>
        <taxon>Neobatrachia</taxon>
        <taxon>Hyloidea</taxon>
        <taxon>Leptodactylidae</taxon>
        <taxon>Leiuperinae</taxon>
        <taxon>Engystomops</taxon>
    </lineage>
</organism>
<feature type="compositionally biased region" description="Basic and acidic residues" evidence="1">
    <location>
        <begin position="198"/>
        <end position="207"/>
    </location>
</feature>
<feature type="region of interest" description="Disordered" evidence="1">
    <location>
        <begin position="886"/>
        <end position="912"/>
    </location>
</feature>
<feature type="compositionally biased region" description="Basic and acidic residues" evidence="1">
    <location>
        <begin position="250"/>
        <end position="263"/>
    </location>
</feature>
<feature type="region of interest" description="Disordered" evidence="1">
    <location>
        <begin position="180"/>
        <end position="263"/>
    </location>
</feature>
<feature type="compositionally biased region" description="Basic and acidic residues" evidence="1">
    <location>
        <begin position="333"/>
        <end position="347"/>
    </location>
</feature>
<dbReference type="InterPro" id="IPR046432">
    <property type="entry name" value="TASOR"/>
</dbReference>
<name>A0AAV7BVW7_ENGPU</name>
<feature type="region of interest" description="Disordered" evidence="1">
    <location>
        <begin position="295"/>
        <end position="348"/>
    </location>
</feature>
<feature type="compositionally biased region" description="Basic residues" evidence="1">
    <location>
        <begin position="312"/>
        <end position="325"/>
    </location>
</feature>
<sequence>MFYFAGIGDGISDQLNALFLFPHQKLFDEREREEWQSKFIKKVLPSTIASLLPGLHYAILESSKLQKDRALYPGPLVEQYFRKYAVLQTKKGNTSERELEKSKQSAIFNSRSDGHFKKCSPVAFSCLQLYISSPVNFSVPVVKMSNILAENAISSSNTDQPGKTLGTLIKLDSPASVPKLSVRAESKAGGSKLQGKRAVHEEKELRSKRSTKRKSVKKKEKKSKSKSVPRAALTITETVENQASNKRRRLVSEDTKQIRSSREATVKLASAPYSQRRKRGAEVLTAALVQDEKRQVTEKMASTKTNEERKNLTKKPKAIKRKPRKVLPPEEQVPDRPRKRKEPDQGKKVVSVAVTEKSENLRKANERNGERIGKAVKNSPETIKTVTVEQMSTFSKPSENAVPISEDSMMEKRISMYESHALNLLADLALNSFGTTSIPYIKTGNMTSANESMIGEAASTGDHVSTVDLPPMDSSLPAPSTTEPDHIVESEGDKPKIGSNVSARNIVSHKRIENIEKQLSPKAHFAAAKAKARYNALSKICLEHSYSQLPLEDISGKSAKQAIEQPIPSVPDSTTSFDVVPESSTNGIPGGVLLLTSENKCPDANHKPRAVSKLQDNLVITLNWQPKYDFDLDSKFTKDPLEKTINRALHGPWNYHLKEKVEDVKIILHMWIALFYSRSNQQINCSSRKVVEHSNPAKYVSINTVLDPFELEITDTDDITSAENNNIILPVGKKSKLSCQVNPLTSVLSCKSRKSKSKDTLDLTVPTKDYNIKLSSEIYQMCKDSESAFYNDSLQTSMTCKMAPTSKGAQTPANVMKAVVNTNVPTVCYIGDTNLFITELTDKSENYMDIGGFSSEKAKFKEIEHKYSRNFSRKYETLKSAGQIDCSDVNERGREENVSSAEPSSETHSDSINLNIVKTAIGGSHETTSNLERHSSSETNNVHDPENVIVSDLNKDVTNGNMVSGILPIKNKETLDDLVEDEALYSQSTSDVRMPTAVDNPQTATEPTESQDLLKASIPTSKECNDNHDARSPDVTLHHAEDYDNQLAIAKSFSAMTIESPSDHDANTGACLEKSSNLVDPLNEEELKDNEHVDKGNLPFAENLDVQSKSIKSKDVIQVDGNTDNITSHLKSSKLQLVGLEFCNSPDVLKRIQSDLTVDNSSCTKEGELDWTGKDSFITEHGQEKFSENIHVESGNLVEPTNIQKLNDSVLNESPVLDTKLSNCSGEVFEADCAVESSTTDTIHTGKPESINKSLIESSERTEGKEEPSTGEALVEHTIPIIYMDKDHNAQETDVYEAGHISEVDKADKVVPENPFLTSIISQYRPSNDDVVFLDADATDKGRKECSDHNVNLSSDSKEGSLPEASEKEIPSTLEKPATNEAVECQDGASLIHKPSSAGANSSELDGVAITSVCKEIDIEGISKRDTMEITVQCENNEICVHEEQVAESQNRQPTSQTPFKGEEGKNKTGSVETANEEVQTDVNNTASSELNSATQEGISVLNDSSEKTLQSDITSSFCDQLMSKYQEMDSEQERIEKLQKDCTKDVYLCPTITPAKTGTKELPQSSKSSSSQKREFLSKLKRICLGSTTGHQVASSCENVPSPDNNGSCTKVTDVDIIALTHDEEQSTLEKCNVVEKPAKDKTPPEESVIIIVNPDEPENLEEVMSPQDNGLITPWLEDVSDGIEQDPSPAPPDLCFIVNTGSISKEQYDRWSETSDEDIEYIPPHKEPLPLPEQFSKEIQKPQSLSLDKPKCSQEQTTEHRTKNCQSRQSGPKSGLSVADENVSRSLPDLENNSVKSHSNVFITRNFKGTGRVMRTINKESSSKSDLAHLFSDRRMVSDDLTQNTLDMENVRFMCKLKEILQKSSTEKHIYDAPFQPMFEARRIPSCSHSTTKCSSPLLITMHCPPHTTDLRGQNSWHPSTYSSSQFYEDEIWDRPVTHSRAMRKCRSLRYSPFHFSRLRYENTLDKSSNDISVILNEYVQSNHLKLSSVGLGSSSVDRTSASQLQEDSGWQTRRTYVPVSCKSHSVKNIISDVCVNLHSKLQNVARASEQKVYFYIHNMDDGNFISSTKSLLVKNGHIPTDPQDFLKSDLSDSHQLLIIIKNEDVFSCINKIPYLLQLKLLPNVTFAGVDTPEDMTESAYEEIFQAGGFVASDKGLLESMTLGKLKEVLTILEKMNRTSHWKWLIHYRENRKIKEDKRAEALSGTKMSLLKSSQQSNLVEILPYHQCDSRSKEPSDDLSCLLNLQYQHIHSRLAVYLTGATSLVTEKYEQNGFLVYDVDTFVRKIQKVDSQFQTSWY</sequence>
<dbReference type="PANTHER" id="PTHR16207">
    <property type="entry name" value="SET DOMAIN-CONTAINING PROTEIN"/>
    <property type="match status" value="1"/>
</dbReference>
<dbReference type="EMBL" id="WNYA01000004">
    <property type="protein sequence ID" value="KAG8576829.1"/>
    <property type="molecule type" value="Genomic_DNA"/>
</dbReference>
<feature type="domain" description="TASOR PIN" evidence="3">
    <location>
        <begin position="2151"/>
        <end position="2290"/>
    </location>
</feature>
<feature type="compositionally biased region" description="Basic and acidic residues" evidence="1">
    <location>
        <begin position="483"/>
        <end position="496"/>
    </location>
</feature>
<feature type="compositionally biased region" description="Polar residues" evidence="1">
    <location>
        <begin position="898"/>
        <end position="912"/>
    </location>
</feature>
<feature type="compositionally biased region" description="Polar residues" evidence="1">
    <location>
        <begin position="999"/>
        <end position="1011"/>
    </location>
</feature>
<proteinExistence type="predicted"/>
<dbReference type="Proteomes" id="UP000824782">
    <property type="component" value="Unassembled WGS sequence"/>
</dbReference>
<feature type="compositionally biased region" description="Basic and acidic residues" evidence="1">
    <location>
        <begin position="1750"/>
        <end position="1764"/>
    </location>
</feature>
<feature type="compositionally biased region" description="Basic residues" evidence="1">
    <location>
        <begin position="208"/>
        <end position="227"/>
    </location>
</feature>
<evidence type="ECO:0000259" key="3">
    <source>
        <dbReference type="Pfam" id="PF24630"/>
    </source>
</evidence>
<protein>
    <recommendedName>
        <fullName evidence="6">Protein FAM208B</fullName>
    </recommendedName>
</protein>
<dbReference type="PANTHER" id="PTHR16207:SF10">
    <property type="entry name" value="PROTEIN TASOR 2"/>
    <property type="match status" value="1"/>
</dbReference>
<evidence type="ECO:0000313" key="5">
    <source>
        <dbReference type="Proteomes" id="UP000824782"/>
    </source>
</evidence>
<dbReference type="GO" id="GO:0045814">
    <property type="term" value="P:negative regulation of gene expression, epigenetic"/>
    <property type="evidence" value="ECO:0007669"/>
    <property type="project" value="InterPro"/>
</dbReference>
<feature type="compositionally biased region" description="Polar residues" evidence="1">
    <location>
        <begin position="235"/>
        <end position="244"/>
    </location>
</feature>
<dbReference type="InterPro" id="IPR056243">
    <property type="entry name" value="TASOR_ab_dom"/>
</dbReference>
<feature type="domain" description="TASOR alpha/beta" evidence="2">
    <location>
        <begin position="2053"/>
        <end position="2147"/>
    </location>
</feature>
<feature type="region of interest" description="Disordered" evidence="1">
    <location>
        <begin position="1741"/>
        <end position="1794"/>
    </location>
</feature>
<feature type="region of interest" description="Disordered" evidence="1">
    <location>
        <begin position="986"/>
        <end position="1011"/>
    </location>
</feature>
<gene>
    <name evidence="4" type="ORF">GDO81_009994</name>
</gene>
<accession>A0AAV7BVW7</accession>